<keyword evidence="1" id="KW-0812">Transmembrane</keyword>
<feature type="transmembrane region" description="Helical" evidence="1">
    <location>
        <begin position="182"/>
        <end position="204"/>
    </location>
</feature>
<feature type="transmembrane region" description="Helical" evidence="1">
    <location>
        <begin position="32"/>
        <end position="53"/>
    </location>
</feature>
<keyword evidence="3" id="KW-1185">Reference proteome</keyword>
<keyword evidence="1" id="KW-0472">Membrane</keyword>
<comment type="caution">
    <text evidence="2">The sequence shown here is derived from an EMBL/GenBank/DDBJ whole genome shotgun (WGS) entry which is preliminary data.</text>
</comment>
<feature type="transmembrane region" description="Helical" evidence="1">
    <location>
        <begin position="122"/>
        <end position="147"/>
    </location>
</feature>
<dbReference type="OrthoDB" id="3596006at2759"/>
<evidence type="ECO:0000313" key="2">
    <source>
        <dbReference type="EMBL" id="KAF9063234.1"/>
    </source>
</evidence>
<evidence type="ECO:0000313" key="3">
    <source>
        <dbReference type="Proteomes" id="UP000772434"/>
    </source>
</evidence>
<organism evidence="2 3">
    <name type="scientific">Rhodocollybia butyracea</name>
    <dbReference type="NCBI Taxonomy" id="206335"/>
    <lineage>
        <taxon>Eukaryota</taxon>
        <taxon>Fungi</taxon>
        <taxon>Dikarya</taxon>
        <taxon>Basidiomycota</taxon>
        <taxon>Agaricomycotina</taxon>
        <taxon>Agaricomycetes</taxon>
        <taxon>Agaricomycetidae</taxon>
        <taxon>Agaricales</taxon>
        <taxon>Marasmiineae</taxon>
        <taxon>Omphalotaceae</taxon>
        <taxon>Rhodocollybia</taxon>
    </lineage>
</organism>
<dbReference type="Proteomes" id="UP000772434">
    <property type="component" value="Unassembled WGS sequence"/>
</dbReference>
<keyword evidence="1" id="KW-1133">Transmembrane helix</keyword>
<name>A0A9P5PH89_9AGAR</name>
<proteinExistence type="predicted"/>
<dbReference type="EMBL" id="JADNRY010000150">
    <property type="protein sequence ID" value="KAF9063234.1"/>
    <property type="molecule type" value="Genomic_DNA"/>
</dbReference>
<protein>
    <recommendedName>
        <fullName evidence="4">Transmembrane protein</fullName>
    </recommendedName>
</protein>
<gene>
    <name evidence="2" type="ORF">BDP27DRAFT_1335354</name>
</gene>
<sequence length="239" mass="26312">MWGFDSSEASWNAFLGKNMYDKRWPHLRRQRLIAYQLAQNICGAAGIAANYSISKYTHQQAHVQQSLPSSTGSNVQVHNNDIIAAQILTIVFCSLFTTMLTTQYLTLVLWPSRTTYPKCYNYIRMGGTLVLSVGILAAALASTVIVAKHSALITNASEELRDQLTNISVSPPLKYNTFPANVAFVCLLWIGWVSATVATILLIIGVRSEMKSSNGENKYPIGSIQQDANGESTENSIVF</sequence>
<evidence type="ECO:0000256" key="1">
    <source>
        <dbReference type="SAM" id="Phobius"/>
    </source>
</evidence>
<dbReference type="AlphaFoldDB" id="A0A9P5PH89"/>
<evidence type="ECO:0008006" key="4">
    <source>
        <dbReference type="Google" id="ProtNLM"/>
    </source>
</evidence>
<feature type="transmembrane region" description="Helical" evidence="1">
    <location>
        <begin position="83"/>
        <end position="110"/>
    </location>
</feature>
<accession>A0A9P5PH89</accession>
<reference evidence="2" key="1">
    <citation type="submission" date="2020-11" db="EMBL/GenBank/DDBJ databases">
        <authorList>
            <consortium name="DOE Joint Genome Institute"/>
            <person name="Ahrendt S."/>
            <person name="Riley R."/>
            <person name="Andreopoulos W."/>
            <person name="Labutti K."/>
            <person name="Pangilinan J."/>
            <person name="Ruiz-Duenas F.J."/>
            <person name="Barrasa J.M."/>
            <person name="Sanchez-Garcia M."/>
            <person name="Camarero S."/>
            <person name="Miyauchi S."/>
            <person name="Serrano A."/>
            <person name="Linde D."/>
            <person name="Babiker R."/>
            <person name="Drula E."/>
            <person name="Ayuso-Fernandez I."/>
            <person name="Pacheco R."/>
            <person name="Padilla G."/>
            <person name="Ferreira P."/>
            <person name="Barriuso J."/>
            <person name="Kellner H."/>
            <person name="Castanera R."/>
            <person name="Alfaro M."/>
            <person name="Ramirez L."/>
            <person name="Pisabarro A.G."/>
            <person name="Kuo A."/>
            <person name="Tritt A."/>
            <person name="Lipzen A."/>
            <person name="He G."/>
            <person name="Yan M."/>
            <person name="Ng V."/>
            <person name="Cullen D."/>
            <person name="Martin F."/>
            <person name="Rosso M.-N."/>
            <person name="Henrissat B."/>
            <person name="Hibbett D."/>
            <person name="Martinez A.T."/>
            <person name="Grigoriev I.V."/>
        </authorList>
    </citation>
    <scope>NUCLEOTIDE SEQUENCE</scope>
    <source>
        <strain evidence="2">AH 40177</strain>
    </source>
</reference>